<sequence length="136" mass="14413">MPSTFNLIGLIVADMARSLAFYRLLGLDPPAGAEAEPHVEVTLPGGLRLAFDTEETIRSFDPDWAPATGGAGRVSLAFACDSPTEVDALHAELLAAGHTGHLPPWDAFWGQRYATVLDPDGNHVDLFAPLPAVQAP</sequence>
<dbReference type="Pfam" id="PF00903">
    <property type="entry name" value="Glyoxalase"/>
    <property type="match status" value="1"/>
</dbReference>
<evidence type="ECO:0000259" key="1">
    <source>
        <dbReference type="PROSITE" id="PS51819"/>
    </source>
</evidence>
<dbReference type="InterPro" id="IPR004360">
    <property type="entry name" value="Glyas_Fos-R_dOase_dom"/>
</dbReference>
<dbReference type="PATRIC" id="fig|1502723.3.peg.4296"/>
<dbReference type="InterPro" id="IPR029068">
    <property type="entry name" value="Glyas_Bleomycin-R_OHBP_Dase"/>
</dbReference>
<dbReference type="EMBL" id="JYFN01000005">
    <property type="protein sequence ID" value="KJE24659.1"/>
    <property type="molecule type" value="Genomic_DNA"/>
</dbReference>
<evidence type="ECO:0000313" key="2">
    <source>
        <dbReference type="EMBL" id="KJE24659.1"/>
    </source>
</evidence>
<gene>
    <name evidence="2" type="ORF">FF36_01033</name>
</gene>
<dbReference type="PANTHER" id="PTHR36503">
    <property type="entry name" value="BLR2520 PROTEIN"/>
    <property type="match status" value="1"/>
</dbReference>
<reference evidence="2 3" key="2">
    <citation type="journal article" date="2016" name="Genome Announc.">
        <title>Permanent Draft Genome Sequences for Two Variants of Frankia sp. Strain CpI1, the First Frankia Strain Isolated from Root Nodules of Comptonia peregrina.</title>
        <authorList>
            <person name="Oshone R."/>
            <person name="Hurst S.G.IV."/>
            <person name="Abebe-Akele F."/>
            <person name="Simpson S."/>
            <person name="Morris K."/>
            <person name="Thomas W.K."/>
            <person name="Tisa L.S."/>
        </authorList>
    </citation>
    <scope>NUCLEOTIDE SEQUENCE [LARGE SCALE GENOMIC DNA]</scope>
    <source>
        <strain evidence="3">CpI1-S</strain>
    </source>
</reference>
<dbReference type="SUPFAM" id="SSF54593">
    <property type="entry name" value="Glyoxalase/Bleomycin resistance protein/Dihydroxybiphenyl dioxygenase"/>
    <property type="match status" value="1"/>
</dbReference>
<organism evidence="2 3">
    <name type="scientific">Frankia torreyi</name>
    <dbReference type="NCBI Taxonomy" id="1856"/>
    <lineage>
        <taxon>Bacteria</taxon>
        <taxon>Bacillati</taxon>
        <taxon>Actinomycetota</taxon>
        <taxon>Actinomycetes</taxon>
        <taxon>Frankiales</taxon>
        <taxon>Frankiaceae</taxon>
        <taxon>Frankia</taxon>
    </lineage>
</organism>
<dbReference type="AlphaFoldDB" id="A0A0D8BKZ7"/>
<keyword evidence="3" id="KW-1185">Reference proteome</keyword>
<dbReference type="PANTHER" id="PTHR36503:SF3">
    <property type="entry name" value="BLR0126 PROTEIN"/>
    <property type="match status" value="1"/>
</dbReference>
<dbReference type="PROSITE" id="PS51819">
    <property type="entry name" value="VOC"/>
    <property type="match status" value="1"/>
</dbReference>
<proteinExistence type="predicted"/>
<protein>
    <recommendedName>
        <fullName evidence="1">VOC domain-containing protein</fullName>
    </recommendedName>
</protein>
<accession>A0A0D8BKZ7</accession>
<dbReference type="Gene3D" id="3.10.180.10">
    <property type="entry name" value="2,3-Dihydroxybiphenyl 1,2-Dioxygenase, domain 1"/>
    <property type="match status" value="1"/>
</dbReference>
<dbReference type="RefSeq" id="WP_044883773.1">
    <property type="nucleotide sequence ID" value="NZ_JYFN01000005.1"/>
</dbReference>
<name>A0A0D8BKZ7_9ACTN</name>
<evidence type="ECO:0000313" key="3">
    <source>
        <dbReference type="Proteomes" id="UP000032545"/>
    </source>
</evidence>
<feature type="domain" description="VOC" evidence="1">
    <location>
        <begin position="4"/>
        <end position="129"/>
    </location>
</feature>
<dbReference type="InterPro" id="IPR037523">
    <property type="entry name" value="VOC_core"/>
</dbReference>
<dbReference type="Proteomes" id="UP000032545">
    <property type="component" value="Unassembled WGS sequence"/>
</dbReference>
<dbReference type="OrthoDB" id="9798201at2"/>
<comment type="caution">
    <text evidence="2">The sequence shown here is derived from an EMBL/GenBank/DDBJ whole genome shotgun (WGS) entry which is preliminary data.</text>
</comment>
<reference evidence="3" key="1">
    <citation type="submission" date="2015-02" db="EMBL/GenBank/DDBJ databases">
        <title>Draft Genome of Frankia sp. CpI1-S.</title>
        <authorList>
            <person name="Oshone R.T."/>
            <person name="Ngom M."/>
            <person name="Ghodhbane-Gtari F."/>
            <person name="Gtari M."/>
            <person name="Morris K."/>
            <person name="Thomas K."/>
            <person name="Sen A."/>
            <person name="Tisa L.S."/>
        </authorList>
    </citation>
    <scope>NUCLEOTIDE SEQUENCE [LARGE SCALE GENOMIC DNA]</scope>
    <source>
        <strain evidence="3">CpI1-S</strain>
    </source>
</reference>